<accession>A0A3N0GFF3</accession>
<name>A0A3N0GFF3_9ACTN</name>
<dbReference type="InterPro" id="IPR015946">
    <property type="entry name" value="KH_dom-like_a/b"/>
</dbReference>
<dbReference type="OrthoDB" id="4864805at2"/>
<dbReference type="AlphaFoldDB" id="A0A3N0GFF3"/>
<reference evidence="1 2" key="1">
    <citation type="submission" date="2018-11" db="EMBL/GenBank/DDBJ databases">
        <authorList>
            <person name="Li F."/>
        </authorList>
    </citation>
    <scope>NUCLEOTIDE SEQUENCE [LARGE SCALE GENOMIC DNA]</scope>
    <source>
        <strain evidence="1 2">Gsoil 818</strain>
    </source>
</reference>
<dbReference type="Gene3D" id="3.30.300.20">
    <property type="match status" value="1"/>
</dbReference>
<sequence>MTDASQPAESRADTYRSVELTRIGEHRYKATNWRGGVLPIGEGDDPDFTPVELLLAAIAGCAAIDVDYITGKRSAPEAFDVHVEGDKVRDEQGNHLTNLRVVFDVTFPEGEAGDAARSVLQSAIERSRDRICTVSRTVALPSPVAMEQASATPVT</sequence>
<dbReference type="Proteomes" id="UP000279994">
    <property type="component" value="Unassembled WGS sequence"/>
</dbReference>
<evidence type="ECO:0000313" key="2">
    <source>
        <dbReference type="Proteomes" id="UP000279994"/>
    </source>
</evidence>
<organism evidence="1 2">
    <name type="scientific">Nocardioides pocheonensis</name>
    <dbReference type="NCBI Taxonomy" id="661485"/>
    <lineage>
        <taxon>Bacteria</taxon>
        <taxon>Bacillati</taxon>
        <taxon>Actinomycetota</taxon>
        <taxon>Actinomycetes</taxon>
        <taxon>Propionibacteriales</taxon>
        <taxon>Nocardioidaceae</taxon>
        <taxon>Nocardioides</taxon>
    </lineage>
</organism>
<dbReference type="SUPFAM" id="SSF82784">
    <property type="entry name" value="OsmC-like"/>
    <property type="match status" value="1"/>
</dbReference>
<dbReference type="PANTHER" id="PTHR34352:SF1">
    <property type="entry name" value="PROTEIN YHFA"/>
    <property type="match status" value="1"/>
</dbReference>
<keyword evidence="2" id="KW-1185">Reference proteome</keyword>
<protein>
    <submittedName>
        <fullName evidence="1">OsmC family peroxiredoxin</fullName>
    </submittedName>
</protein>
<dbReference type="InterPro" id="IPR036102">
    <property type="entry name" value="OsmC/Ohrsf"/>
</dbReference>
<evidence type="ECO:0000313" key="1">
    <source>
        <dbReference type="EMBL" id="RNM11194.1"/>
    </source>
</evidence>
<gene>
    <name evidence="1" type="ORF">EFL26_23675</name>
</gene>
<proteinExistence type="predicted"/>
<dbReference type="PANTHER" id="PTHR34352">
    <property type="entry name" value="PROTEIN YHFA"/>
    <property type="match status" value="1"/>
</dbReference>
<dbReference type="Pfam" id="PF02566">
    <property type="entry name" value="OsmC"/>
    <property type="match status" value="1"/>
</dbReference>
<dbReference type="InterPro" id="IPR003718">
    <property type="entry name" value="OsmC/Ohr_fam"/>
</dbReference>
<comment type="caution">
    <text evidence="1">The sequence shown here is derived from an EMBL/GenBank/DDBJ whole genome shotgun (WGS) entry which is preliminary data.</text>
</comment>
<dbReference type="EMBL" id="RJSF01000049">
    <property type="protein sequence ID" value="RNM11194.1"/>
    <property type="molecule type" value="Genomic_DNA"/>
</dbReference>
<dbReference type="RefSeq" id="WP_123225384.1">
    <property type="nucleotide sequence ID" value="NZ_RJSF01000049.1"/>
</dbReference>